<keyword evidence="8" id="KW-1185">Reference proteome</keyword>
<feature type="domain" description="NfeD-like C-terminal" evidence="6">
    <location>
        <begin position="89"/>
        <end position="144"/>
    </location>
</feature>
<name>A0A3M9NRQ5_9BACT</name>
<dbReference type="InterPro" id="IPR002810">
    <property type="entry name" value="NfeD-like_C"/>
</dbReference>
<keyword evidence="4 5" id="KW-0472">Membrane</keyword>
<evidence type="ECO:0000313" key="7">
    <source>
        <dbReference type="EMBL" id="RNI39977.1"/>
    </source>
</evidence>
<evidence type="ECO:0000256" key="1">
    <source>
        <dbReference type="ARBA" id="ARBA00004141"/>
    </source>
</evidence>
<dbReference type="RefSeq" id="WP_123118868.1">
    <property type="nucleotide sequence ID" value="NZ_RJJR01000001.1"/>
</dbReference>
<dbReference type="Gene3D" id="2.40.50.140">
    <property type="entry name" value="Nucleic acid-binding proteins"/>
    <property type="match status" value="1"/>
</dbReference>
<evidence type="ECO:0000256" key="2">
    <source>
        <dbReference type="ARBA" id="ARBA00022692"/>
    </source>
</evidence>
<comment type="subcellular location">
    <subcellularLocation>
        <location evidence="1">Membrane</location>
        <topology evidence="1">Multi-pass membrane protein</topology>
    </subcellularLocation>
</comment>
<dbReference type="SUPFAM" id="SSF141322">
    <property type="entry name" value="NfeD domain-like"/>
    <property type="match status" value="1"/>
</dbReference>
<keyword evidence="2 5" id="KW-0812">Transmembrane</keyword>
<evidence type="ECO:0000313" key="8">
    <source>
        <dbReference type="Proteomes" id="UP000267223"/>
    </source>
</evidence>
<gene>
    <name evidence="7" type="ORF">EFY79_01355</name>
</gene>
<dbReference type="PANTHER" id="PTHR33507:SF3">
    <property type="entry name" value="INNER MEMBRANE PROTEIN YBBJ"/>
    <property type="match status" value="1"/>
</dbReference>
<feature type="transmembrane region" description="Helical" evidence="5">
    <location>
        <begin position="55"/>
        <end position="73"/>
    </location>
</feature>
<dbReference type="AlphaFoldDB" id="A0A3M9NRQ5"/>
<reference evidence="7 8" key="1">
    <citation type="submission" date="2018-11" db="EMBL/GenBank/DDBJ databases">
        <title>Draft genome sequence of Ferruginibacter sp. BO-59.</title>
        <authorList>
            <person name="Im W.T."/>
        </authorList>
    </citation>
    <scope>NUCLEOTIDE SEQUENCE [LARGE SCALE GENOMIC DNA]</scope>
    <source>
        <strain evidence="7 8">BO-59</strain>
    </source>
</reference>
<evidence type="ECO:0000256" key="4">
    <source>
        <dbReference type="ARBA" id="ARBA00023136"/>
    </source>
</evidence>
<dbReference type="OrthoDB" id="5432219at2"/>
<dbReference type="GO" id="GO:0005886">
    <property type="term" value="C:plasma membrane"/>
    <property type="evidence" value="ECO:0007669"/>
    <property type="project" value="TreeGrafter"/>
</dbReference>
<accession>A0A3M9NRQ5</accession>
<sequence length="148" mass="16236">MENFLTAAVIWIIIGLVLFLLEFVIPGLILFFFAAGAWIVAILCLFLDISINTQLIIFLVSSVASILLLRKGLSKILLKRKHPSELLEDEFLGKIAKAETDISPGNNGKIDFKGTTWPAASEDTIEKGDNVIIIGNESILLHVKSTKS</sequence>
<dbReference type="EMBL" id="RJJR01000001">
    <property type="protein sequence ID" value="RNI39977.1"/>
    <property type="molecule type" value="Genomic_DNA"/>
</dbReference>
<comment type="caution">
    <text evidence="7">The sequence shown here is derived from an EMBL/GenBank/DDBJ whole genome shotgun (WGS) entry which is preliminary data.</text>
</comment>
<dbReference type="Proteomes" id="UP000267223">
    <property type="component" value="Unassembled WGS sequence"/>
</dbReference>
<keyword evidence="3 5" id="KW-1133">Transmembrane helix</keyword>
<organism evidence="7 8">
    <name type="scientific">Hanamia caeni</name>
    <dbReference type="NCBI Taxonomy" id="2294116"/>
    <lineage>
        <taxon>Bacteria</taxon>
        <taxon>Pseudomonadati</taxon>
        <taxon>Bacteroidota</taxon>
        <taxon>Chitinophagia</taxon>
        <taxon>Chitinophagales</taxon>
        <taxon>Chitinophagaceae</taxon>
        <taxon>Hanamia</taxon>
    </lineage>
</organism>
<evidence type="ECO:0000259" key="6">
    <source>
        <dbReference type="Pfam" id="PF01957"/>
    </source>
</evidence>
<dbReference type="InterPro" id="IPR012340">
    <property type="entry name" value="NA-bd_OB-fold"/>
</dbReference>
<protein>
    <submittedName>
        <fullName evidence="7">NfeD family protein</fullName>
    </submittedName>
</protein>
<proteinExistence type="predicted"/>
<dbReference type="Pfam" id="PF01957">
    <property type="entry name" value="NfeD"/>
    <property type="match status" value="1"/>
</dbReference>
<feature type="transmembrane region" description="Helical" evidence="5">
    <location>
        <begin position="30"/>
        <end position="49"/>
    </location>
</feature>
<dbReference type="PANTHER" id="PTHR33507">
    <property type="entry name" value="INNER MEMBRANE PROTEIN YBBJ"/>
    <property type="match status" value="1"/>
</dbReference>
<evidence type="ECO:0000256" key="5">
    <source>
        <dbReference type="SAM" id="Phobius"/>
    </source>
</evidence>
<feature type="transmembrane region" description="Helical" evidence="5">
    <location>
        <begin position="6"/>
        <end position="25"/>
    </location>
</feature>
<dbReference type="InterPro" id="IPR052165">
    <property type="entry name" value="Membrane_assoc_protease"/>
</dbReference>
<evidence type="ECO:0000256" key="3">
    <source>
        <dbReference type="ARBA" id="ARBA00022989"/>
    </source>
</evidence>